<dbReference type="InterPro" id="IPR009057">
    <property type="entry name" value="Homeodomain-like_sf"/>
</dbReference>
<evidence type="ECO:0000313" key="11">
    <source>
        <dbReference type="Proteomes" id="UP001609219"/>
    </source>
</evidence>
<comment type="caution">
    <text evidence="7">The sequence shown here is derived from an EMBL/GenBank/DDBJ whole genome shotgun (WGS) entry which is preliminary data.</text>
</comment>
<dbReference type="SUPFAM" id="SSF46689">
    <property type="entry name" value="Homeodomain-like"/>
    <property type="match status" value="1"/>
</dbReference>
<dbReference type="Proteomes" id="UP001609175">
    <property type="component" value="Unassembled WGS sequence"/>
</dbReference>
<dbReference type="Gene3D" id="1.10.357.10">
    <property type="entry name" value="Tetracycline Repressor, domain 2"/>
    <property type="match status" value="1"/>
</dbReference>
<evidence type="ECO:0000313" key="8">
    <source>
        <dbReference type="EMBL" id="MFH5243027.1"/>
    </source>
</evidence>
<dbReference type="PROSITE" id="PS50977">
    <property type="entry name" value="HTH_TETR_2"/>
    <property type="match status" value="1"/>
</dbReference>
<evidence type="ECO:0000313" key="9">
    <source>
        <dbReference type="Proteomes" id="UP001609175"/>
    </source>
</evidence>
<feature type="DNA-binding region" description="H-T-H motif" evidence="4">
    <location>
        <begin position="35"/>
        <end position="54"/>
    </location>
</feature>
<dbReference type="Gene3D" id="1.10.10.60">
    <property type="entry name" value="Homeodomain-like"/>
    <property type="match status" value="1"/>
</dbReference>
<dbReference type="InterPro" id="IPR050692">
    <property type="entry name" value="HTH_transcr_repressor_FabR"/>
</dbReference>
<evidence type="ECO:0000259" key="5">
    <source>
        <dbReference type="PROSITE" id="PS50977"/>
    </source>
</evidence>
<dbReference type="Proteomes" id="UP001609176">
    <property type="component" value="Unassembled WGS sequence"/>
</dbReference>
<reference evidence="9 10" key="1">
    <citation type="submission" date="2024-10" db="EMBL/GenBank/DDBJ databases">
        <authorList>
            <person name="Riesco R."/>
        </authorList>
    </citation>
    <scope>NUCLEOTIDE SEQUENCE [LARGE SCALE GENOMIC DNA]</scope>
    <source>
        <strain evidence="8 10">NCIMB 15448</strain>
        <strain evidence="6 9">NCIMB 15449</strain>
        <strain evidence="7 11">NCIMB 15450</strain>
    </source>
</reference>
<evidence type="ECO:0000313" key="10">
    <source>
        <dbReference type="Proteomes" id="UP001609176"/>
    </source>
</evidence>
<proteinExistence type="predicted"/>
<dbReference type="Proteomes" id="UP001609219">
    <property type="component" value="Unassembled WGS sequence"/>
</dbReference>
<dbReference type="EMBL" id="JBIMSO010000048">
    <property type="protein sequence ID" value="MFH5208932.1"/>
    <property type="molecule type" value="Genomic_DNA"/>
</dbReference>
<dbReference type="PANTHER" id="PTHR47752">
    <property type="entry name" value="HTH-TYPE TRANSCRIPTIONAL REPRESSOR FABR"/>
    <property type="match status" value="1"/>
</dbReference>
<dbReference type="RefSeq" id="WP_395114507.1">
    <property type="nucleotide sequence ID" value="NZ_JBIMSN010000090.1"/>
</dbReference>
<sequence length="208" mass="23195">MTEVQSRAERKEQTRRALLDGTLEVAGDRGFANVSLREIARSAGIVPTAFYRHFTSMDELGLALVDDGMRALRVALRETRHLSAMANARLSLEILARHVDANRNLFGFLYRERFGGSTVVGHAIEAELGLIGRELTVDLARTPGMTEWRTDDLEMVSDLLVNSTMQAMGAFVDARKPGNRSENEIITRTEKQLRLIVLGIAAWRPKSD</sequence>
<accession>A0ABW7K6V6</accession>
<evidence type="ECO:0000313" key="7">
    <source>
        <dbReference type="EMBL" id="MFH5230796.1"/>
    </source>
</evidence>
<dbReference type="InterPro" id="IPR054129">
    <property type="entry name" value="DesT_TetR_C"/>
</dbReference>
<dbReference type="Pfam" id="PF21943">
    <property type="entry name" value="TetR_C_46"/>
    <property type="match status" value="1"/>
</dbReference>
<dbReference type="PRINTS" id="PR00455">
    <property type="entry name" value="HTHTETR"/>
</dbReference>
<feature type="domain" description="HTH tetR-type" evidence="5">
    <location>
        <begin position="12"/>
        <end position="72"/>
    </location>
</feature>
<dbReference type="EMBL" id="JBIMSP010000020">
    <property type="protein sequence ID" value="MFH5243027.1"/>
    <property type="molecule type" value="Genomic_DNA"/>
</dbReference>
<gene>
    <name evidence="8" type="ORF">ACHIPV_14200</name>
    <name evidence="6" type="ORF">ACHIPZ_12100</name>
    <name evidence="7" type="ORF">ACHIRB_19835</name>
</gene>
<keyword evidence="11" id="KW-1185">Reference proteome</keyword>
<dbReference type="InterPro" id="IPR001647">
    <property type="entry name" value="HTH_TetR"/>
</dbReference>
<dbReference type="Pfam" id="PF00440">
    <property type="entry name" value="TetR_N"/>
    <property type="match status" value="1"/>
</dbReference>
<protein>
    <submittedName>
        <fullName evidence="7">TetR family transcriptional regulator</fullName>
    </submittedName>
</protein>
<evidence type="ECO:0000256" key="4">
    <source>
        <dbReference type="PROSITE-ProRule" id="PRU00335"/>
    </source>
</evidence>
<keyword evidence="3" id="KW-0804">Transcription</keyword>
<dbReference type="PANTHER" id="PTHR47752:SF1">
    <property type="entry name" value="HTH-TYPE TRANSCRIPTIONAL REPRESSOR FABR"/>
    <property type="match status" value="1"/>
</dbReference>
<evidence type="ECO:0000256" key="2">
    <source>
        <dbReference type="ARBA" id="ARBA00023125"/>
    </source>
</evidence>
<evidence type="ECO:0000256" key="3">
    <source>
        <dbReference type="ARBA" id="ARBA00023163"/>
    </source>
</evidence>
<name>A0ABW7K6V6_9NOCA</name>
<keyword evidence="1" id="KW-0805">Transcription regulation</keyword>
<organism evidence="7 11">
    <name type="scientific">Antrihabitans spumae</name>
    <dbReference type="NCBI Taxonomy" id="3373370"/>
    <lineage>
        <taxon>Bacteria</taxon>
        <taxon>Bacillati</taxon>
        <taxon>Actinomycetota</taxon>
        <taxon>Actinomycetes</taxon>
        <taxon>Mycobacteriales</taxon>
        <taxon>Nocardiaceae</taxon>
        <taxon>Antrihabitans</taxon>
    </lineage>
</organism>
<dbReference type="EMBL" id="JBIMSN010000090">
    <property type="protein sequence ID" value="MFH5230796.1"/>
    <property type="molecule type" value="Genomic_DNA"/>
</dbReference>
<evidence type="ECO:0000256" key="1">
    <source>
        <dbReference type="ARBA" id="ARBA00023015"/>
    </source>
</evidence>
<evidence type="ECO:0000313" key="6">
    <source>
        <dbReference type="EMBL" id="MFH5208932.1"/>
    </source>
</evidence>
<keyword evidence="2 4" id="KW-0238">DNA-binding</keyword>